<evidence type="ECO:0000313" key="3">
    <source>
        <dbReference type="Proteomes" id="UP000253509"/>
    </source>
</evidence>
<dbReference type="SUPFAM" id="SSF55729">
    <property type="entry name" value="Acyl-CoA N-acyltransferases (Nat)"/>
    <property type="match status" value="1"/>
</dbReference>
<dbReference type="PROSITE" id="PS51186">
    <property type="entry name" value="GNAT"/>
    <property type="match status" value="1"/>
</dbReference>
<dbReference type="Proteomes" id="UP000253509">
    <property type="component" value="Unassembled WGS sequence"/>
</dbReference>
<organism evidence="2 3">
    <name type="scientific">Brevibacterium celere</name>
    <dbReference type="NCBI Taxonomy" id="225845"/>
    <lineage>
        <taxon>Bacteria</taxon>
        <taxon>Bacillati</taxon>
        <taxon>Actinomycetota</taxon>
        <taxon>Actinomycetes</taxon>
        <taxon>Micrococcales</taxon>
        <taxon>Brevibacteriaceae</taxon>
        <taxon>Brevibacterium</taxon>
    </lineage>
</organism>
<reference evidence="2 3" key="1">
    <citation type="submission" date="2018-06" db="EMBL/GenBank/DDBJ databases">
        <title>Freshwater and sediment microbial communities from various areas in North America, analyzing microbe dynamics in response to fracking.</title>
        <authorList>
            <person name="Lamendella R."/>
        </authorList>
    </citation>
    <scope>NUCLEOTIDE SEQUENCE [LARGE SCALE GENOMIC DNA]</scope>
    <source>
        <strain evidence="2 3">3b_TX</strain>
    </source>
</reference>
<sequence>MEDSHAPETEGLRFRPATRDVFDDVVEMLGPKRRPDAQACWCLTYRLGTREAATLDAHDRRERVFDLCGRTPAPGVLAYAGAEVVGWAGVAPRSEVADLRDETVFPRIDDIEPWSIFCLRTRAGHRRQGIGRQLIDGAVEFARAHGGEVIEAYPLDTAEKVDAIHTYPGLRSMFEEAGFDKVADTRSRVGGVPRIVMRRWPG</sequence>
<name>A0A366IR92_9MICO</name>
<dbReference type="EMBL" id="QNSB01000001">
    <property type="protein sequence ID" value="RBP74500.1"/>
    <property type="molecule type" value="Genomic_DNA"/>
</dbReference>
<evidence type="ECO:0000259" key="1">
    <source>
        <dbReference type="PROSITE" id="PS51186"/>
    </source>
</evidence>
<dbReference type="Gene3D" id="3.40.630.30">
    <property type="match status" value="1"/>
</dbReference>
<keyword evidence="2" id="KW-0808">Transferase</keyword>
<dbReference type="Pfam" id="PF00583">
    <property type="entry name" value="Acetyltransf_1"/>
    <property type="match status" value="1"/>
</dbReference>
<dbReference type="CDD" id="cd04301">
    <property type="entry name" value="NAT_SF"/>
    <property type="match status" value="1"/>
</dbReference>
<protein>
    <submittedName>
        <fullName evidence="2">Acetyltransferase (GNAT) family protein</fullName>
    </submittedName>
</protein>
<proteinExistence type="predicted"/>
<dbReference type="GO" id="GO:0016747">
    <property type="term" value="F:acyltransferase activity, transferring groups other than amino-acyl groups"/>
    <property type="evidence" value="ECO:0007669"/>
    <property type="project" value="InterPro"/>
</dbReference>
<comment type="caution">
    <text evidence="2">The sequence shown here is derived from an EMBL/GenBank/DDBJ whole genome shotgun (WGS) entry which is preliminary data.</text>
</comment>
<feature type="domain" description="N-acetyltransferase" evidence="1">
    <location>
        <begin position="12"/>
        <end position="202"/>
    </location>
</feature>
<keyword evidence="3" id="KW-1185">Reference proteome</keyword>
<dbReference type="AlphaFoldDB" id="A0A366IR92"/>
<dbReference type="RefSeq" id="WP_113902562.1">
    <property type="nucleotide sequence ID" value="NZ_QNSB01000001.1"/>
</dbReference>
<dbReference type="InterPro" id="IPR000182">
    <property type="entry name" value="GNAT_dom"/>
</dbReference>
<gene>
    <name evidence="2" type="ORF">DFO65_101219</name>
</gene>
<accession>A0A366IR92</accession>
<dbReference type="InterPro" id="IPR016181">
    <property type="entry name" value="Acyl_CoA_acyltransferase"/>
</dbReference>
<evidence type="ECO:0000313" key="2">
    <source>
        <dbReference type="EMBL" id="RBP74500.1"/>
    </source>
</evidence>